<evidence type="ECO:0000256" key="1">
    <source>
        <dbReference type="SAM" id="MobiDB-lite"/>
    </source>
</evidence>
<organism evidence="2">
    <name type="scientific">Anopheles sinensis</name>
    <name type="common">Mosquito</name>
    <dbReference type="NCBI Taxonomy" id="74873"/>
    <lineage>
        <taxon>Eukaryota</taxon>
        <taxon>Metazoa</taxon>
        <taxon>Ecdysozoa</taxon>
        <taxon>Arthropoda</taxon>
        <taxon>Hexapoda</taxon>
        <taxon>Insecta</taxon>
        <taxon>Pterygota</taxon>
        <taxon>Neoptera</taxon>
        <taxon>Endopterygota</taxon>
        <taxon>Diptera</taxon>
        <taxon>Nematocera</taxon>
        <taxon>Culicoidea</taxon>
        <taxon>Culicidae</taxon>
        <taxon>Anophelinae</taxon>
        <taxon>Anopheles</taxon>
    </lineage>
</organism>
<dbReference type="VEuPathDB" id="VectorBase:ASIC016394"/>
<name>A0A084WDH5_ANOSI</name>
<dbReference type="EnsemblMetazoa" id="ASIC016394-RA">
    <property type="protein sequence ID" value="ASIC016394-PA"/>
    <property type="gene ID" value="ASIC016394"/>
</dbReference>
<reference evidence="3" key="2">
    <citation type="submission" date="2020-05" db="UniProtKB">
        <authorList>
            <consortium name="EnsemblMetazoa"/>
        </authorList>
    </citation>
    <scope>IDENTIFICATION</scope>
</reference>
<dbReference type="EMBL" id="KE525339">
    <property type="protein sequence ID" value="KFB48269.1"/>
    <property type="molecule type" value="Genomic_DNA"/>
</dbReference>
<keyword evidence="4" id="KW-1185">Reference proteome</keyword>
<evidence type="ECO:0000313" key="3">
    <source>
        <dbReference type="EnsemblMetazoa" id="ASIC016394-PA"/>
    </source>
</evidence>
<sequence length="60" mass="6564">MLYAVERSSPVNRHFGGNGGGVAQKVAHHREQRRLCMHTHDIGPPSAGDERFPARALNCA</sequence>
<dbReference type="Proteomes" id="UP000030765">
    <property type="component" value="Unassembled WGS sequence"/>
</dbReference>
<reference evidence="2 4" key="1">
    <citation type="journal article" date="2014" name="BMC Genomics">
        <title>Genome sequence of Anopheles sinensis provides insight into genetics basis of mosquito competence for malaria parasites.</title>
        <authorList>
            <person name="Zhou D."/>
            <person name="Zhang D."/>
            <person name="Ding G."/>
            <person name="Shi L."/>
            <person name="Hou Q."/>
            <person name="Ye Y."/>
            <person name="Xu Y."/>
            <person name="Zhou H."/>
            <person name="Xiong C."/>
            <person name="Li S."/>
            <person name="Yu J."/>
            <person name="Hong S."/>
            <person name="Yu X."/>
            <person name="Zou P."/>
            <person name="Chen C."/>
            <person name="Chang X."/>
            <person name="Wang W."/>
            <person name="Lv Y."/>
            <person name="Sun Y."/>
            <person name="Ma L."/>
            <person name="Shen B."/>
            <person name="Zhu C."/>
        </authorList>
    </citation>
    <scope>NUCLEOTIDE SEQUENCE [LARGE SCALE GENOMIC DNA]</scope>
</reference>
<evidence type="ECO:0000313" key="2">
    <source>
        <dbReference type="EMBL" id="KFB48269.1"/>
    </source>
</evidence>
<proteinExistence type="predicted"/>
<dbReference type="EMBL" id="ATLV01023012">
    <property type="status" value="NOT_ANNOTATED_CDS"/>
    <property type="molecule type" value="Genomic_DNA"/>
</dbReference>
<gene>
    <name evidence="2" type="ORF">ZHAS_00016394</name>
</gene>
<accession>A0A084WDH5</accession>
<evidence type="ECO:0000313" key="4">
    <source>
        <dbReference type="Proteomes" id="UP000030765"/>
    </source>
</evidence>
<protein>
    <submittedName>
        <fullName evidence="2 3">Lytic transglycosylase catalytic subunit</fullName>
    </submittedName>
</protein>
<dbReference type="AlphaFoldDB" id="A0A084WDH5"/>
<feature type="region of interest" description="Disordered" evidence="1">
    <location>
        <begin position="1"/>
        <end position="25"/>
    </location>
</feature>